<reference evidence="3 4" key="1">
    <citation type="journal article" date="2021" name="Sci. Rep.">
        <title>Genome sequencing of the multicellular alga Astrephomene provides insights into convergent evolution of germ-soma differentiation.</title>
        <authorList>
            <person name="Yamashita S."/>
            <person name="Yamamoto K."/>
            <person name="Matsuzaki R."/>
            <person name="Suzuki S."/>
            <person name="Yamaguchi H."/>
            <person name="Hirooka S."/>
            <person name="Minakuchi Y."/>
            <person name="Miyagishima S."/>
            <person name="Kawachi M."/>
            <person name="Toyoda A."/>
            <person name="Nozaki H."/>
        </authorList>
    </citation>
    <scope>NUCLEOTIDE SEQUENCE [LARGE SCALE GENOMIC DNA]</scope>
    <source>
        <strain evidence="3 4">NIES-4017</strain>
    </source>
</reference>
<feature type="region of interest" description="Disordered" evidence="2">
    <location>
        <begin position="193"/>
        <end position="228"/>
    </location>
</feature>
<feature type="compositionally biased region" description="Low complexity" evidence="2">
    <location>
        <begin position="515"/>
        <end position="538"/>
    </location>
</feature>
<feature type="compositionally biased region" description="Polar residues" evidence="2">
    <location>
        <begin position="765"/>
        <end position="783"/>
    </location>
</feature>
<feature type="compositionally biased region" description="Basic and acidic residues" evidence="2">
    <location>
        <begin position="193"/>
        <end position="204"/>
    </location>
</feature>
<feature type="compositionally biased region" description="Low complexity" evidence="2">
    <location>
        <begin position="652"/>
        <end position="668"/>
    </location>
</feature>
<gene>
    <name evidence="3" type="ORF">Agub_g14869</name>
</gene>
<feature type="compositionally biased region" description="Low complexity" evidence="2">
    <location>
        <begin position="487"/>
        <end position="503"/>
    </location>
</feature>
<dbReference type="EMBL" id="BMAR01000061">
    <property type="protein sequence ID" value="GFR52329.1"/>
    <property type="molecule type" value="Genomic_DNA"/>
</dbReference>
<feature type="region of interest" description="Disordered" evidence="2">
    <location>
        <begin position="61"/>
        <end position="111"/>
    </location>
</feature>
<organism evidence="3 4">
    <name type="scientific">Astrephomene gubernaculifera</name>
    <dbReference type="NCBI Taxonomy" id="47775"/>
    <lineage>
        <taxon>Eukaryota</taxon>
        <taxon>Viridiplantae</taxon>
        <taxon>Chlorophyta</taxon>
        <taxon>core chlorophytes</taxon>
        <taxon>Chlorophyceae</taxon>
        <taxon>CS clade</taxon>
        <taxon>Chlamydomonadales</taxon>
        <taxon>Astrephomenaceae</taxon>
        <taxon>Astrephomene</taxon>
    </lineage>
</organism>
<sequence length="802" mass="79988">MRSLRCRHQPFSSIDRPASRKIALAKAVKVSRTFGHIAVRPSAAASLLLLRAVSSAAPAVLSAKDDSDPPRNVGPQGPKLPPRPVKPKASKDGKKAGGDSGGDGGGGGPGPSGTRALAALAAHTLLGTAAIVLANLAGIDLWESFRWSSWEDLRLALIASIPLQLLNAAILLPSYGSQRLPDLGDLKAFEERLQEEQRKQEAAHRAQQAPQVPQEASQPAQAHGNGTAVAAAAAAGGAGGAHVPEGSLAGDAAAGGLAAGGGPAPPRASGPPEGVLPAACWGGGSQPADGSGVESSSSGRESGSSSRESGSSGSSRGGSKSGSAGGGGGGGGPGGLQGVGSDEREGDQWWGWRGALHLAQGYYISNNPTAKLTPRVEALMAVVDTAAGEMLYRGVALTWLAAWLEDRVYEAGLGDSISELMPSAAALDVHSSCEWAVAAITASFVLWYVVYKSKRAARTVEQLVGNALAARKGNKKDAAGQAGESKTSNGNTSGTSNRPSTGPLGSGGEAPPGPSTTTSTTTSSNSSSSTKPPASGSARVLIGGPGGAQEVGFAGSVANTMGVLQRAGAVQAVRDAVQVLIINGIFVASGGNLAASFAAALTNQLIISALQRRGVQRMRERSAALAKELKAYNAEVQRIKRKYKSKLPLPPATATAAEGTAAEDGPTASISTPPGSTAADSALAAAESSSGGNPEATAQGTHTLAAVQQEAPVSTHEGKSVIDPDATGSPGLAPHSPGCVLASGKVTAAAEGPGSGSSSAHGSSNNETSGKDSTCSSTHTSSLDRALAMLEQLVPEQPKTGA</sequence>
<feature type="compositionally biased region" description="Gly residues" evidence="2">
    <location>
        <begin position="315"/>
        <end position="338"/>
    </location>
</feature>
<evidence type="ECO:0000313" key="3">
    <source>
        <dbReference type="EMBL" id="GFR52329.1"/>
    </source>
</evidence>
<feature type="region of interest" description="Disordered" evidence="2">
    <location>
        <begin position="470"/>
        <end position="542"/>
    </location>
</feature>
<comment type="caution">
    <text evidence="3">The sequence shown here is derived from an EMBL/GenBank/DDBJ whole genome shotgun (WGS) entry which is preliminary data.</text>
</comment>
<feature type="compositionally biased region" description="Polar residues" evidence="2">
    <location>
        <begin position="208"/>
        <end position="219"/>
    </location>
</feature>
<keyword evidence="4" id="KW-1185">Reference proteome</keyword>
<feature type="coiled-coil region" evidence="1">
    <location>
        <begin position="615"/>
        <end position="642"/>
    </location>
</feature>
<feature type="compositionally biased region" description="Low complexity" evidence="2">
    <location>
        <begin position="290"/>
        <end position="314"/>
    </location>
</feature>
<dbReference type="AlphaFoldDB" id="A0AAD3E480"/>
<evidence type="ECO:0000256" key="2">
    <source>
        <dbReference type="SAM" id="MobiDB-lite"/>
    </source>
</evidence>
<proteinExistence type="predicted"/>
<feature type="compositionally biased region" description="Gly residues" evidence="2">
    <location>
        <begin position="98"/>
        <end position="111"/>
    </location>
</feature>
<accession>A0AAD3E480</accession>
<evidence type="ECO:0000313" key="4">
    <source>
        <dbReference type="Proteomes" id="UP001054857"/>
    </source>
</evidence>
<name>A0AAD3E480_9CHLO</name>
<feature type="compositionally biased region" description="Low complexity" evidence="2">
    <location>
        <begin position="748"/>
        <end position="764"/>
    </location>
</feature>
<dbReference type="Proteomes" id="UP001054857">
    <property type="component" value="Unassembled WGS sequence"/>
</dbReference>
<feature type="region of interest" description="Disordered" evidence="2">
    <location>
        <begin position="649"/>
        <end position="802"/>
    </location>
</feature>
<protein>
    <submittedName>
        <fullName evidence="3">Uncharacterized protein</fullName>
    </submittedName>
</protein>
<keyword evidence="1" id="KW-0175">Coiled coil</keyword>
<feature type="region of interest" description="Disordered" evidence="2">
    <location>
        <begin position="258"/>
        <end position="346"/>
    </location>
</feature>
<evidence type="ECO:0000256" key="1">
    <source>
        <dbReference type="SAM" id="Coils"/>
    </source>
</evidence>
<feature type="compositionally biased region" description="Low complexity" evidence="2">
    <location>
        <begin position="676"/>
        <end position="690"/>
    </location>
</feature>